<feature type="modified residue" description="4-aspartylphosphate" evidence="2">
    <location>
        <position position="100"/>
    </location>
</feature>
<proteinExistence type="predicted"/>
<organism evidence="5 6">
    <name type="scientific">Streptomyces spectabilis</name>
    <dbReference type="NCBI Taxonomy" id="68270"/>
    <lineage>
        <taxon>Bacteria</taxon>
        <taxon>Bacillati</taxon>
        <taxon>Actinomycetota</taxon>
        <taxon>Actinomycetes</taxon>
        <taxon>Kitasatosporales</taxon>
        <taxon>Streptomycetaceae</taxon>
        <taxon>Streptomyces</taxon>
    </lineage>
</organism>
<dbReference type="Gene3D" id="3.40.50.2300">
    <property type="match status" value="1"/>
</dbReference>
<dbReference type="SUPFAM" id="SSF52172">
    <property type="entry name" value="CheY-like"/>
    <property type="match status" value="1"/>
</dbReference>
<keyword evidence="1 2" id="KW-0597">Phosphoprotein</keyword>
<evidence type="ECO:0000259" key="4">
    <source>
        <dbReference type="PROSITE" id="PS50110"/>
    </source>
</evidence>
<dbReference type="AlphaFoldDB" id="A0A7W8B1Y0"/>
<dbReference type="RefSeq" id="WP_184925643.1">
    <property type="nucleotide sequence ID" value="NZ_BMSQ01000013.1"/>
</dbReference>
<dbReference type="PANTHER" id="PTHR44591:SF3">
    <property type="entry name" value="RESPONSE REGULATORY DOMAIN-CONTAINING PROTEIN"/>
    <property type="match status" value="1"/>
</dbReference>
<evidence type="ECO:0000256" key="1">
    <source>
        <dbReference type="ARBA" id="ARBA00022553"/>
    </source>
</evidence>
<dbReference type="Pfam" id="PF00072">
    <property type="entry name" value="Response_reg"/>
    <property type="match status" value="1"/>
</dbReference>
<dbReference type="InterPro" id="IPR011006">
    <property type="entry name" value="CheY-like_superfamily"/>
</dbReference>
<dbReference type="InterPro" id="IPR001789">
    <property type="entry name" value="Sig_transdc_resp-reg_receiver"/>
</dbReference>
<evidence type="ECO:0000313" key="6">
    <source>
        <dbReference type="Proteomes" id="UP000549009"/>
    </source>
</evidence>
<feature type="compositionally biased region" description="Low complexity" evidence="3">
    <location>
        <begin position="1"/>
        <end position="37"/>
    </location>
</feature>
<dbReference type="InterPro" id="IPR050595">
    <property type="entry name" value="Bact_response_regulator"/>
</dbReference>
<dbReference type="SMART" id="SM00448">
    <property type="entry name" value="REC"/>
    <property type="match status" value="1"/>
</dbReference>
<comment type="caution">
    <text evidence="5">The sequence shown here is derived from an EMBL/GenBank/DDBJ whole genome shotgun (WGS) entry which is preliminary data.</text>
</comment>
<evidence type="ECO:0000256" key="2">
    <source>
        <dbReference type="PROSITE-ProRule" id="PRU00169"/>
    </source>
</evidence>
<accession>A0A7W8B1Y0</accession>
<dbReference type="EMBL" id="JACHJD010000013">
    <property type="protein sequence ID" value="MBB5107422.1"/>
    <property type="molecule type" value="Genomic_DNA"/>
</dbReference>
<dbReference type="Proteomes" id="UP000549009">
    <property type="component" value="Unassembled WGS sequence"/>
</dbReference>
<feature type="region of interest" description="Disordered" evidence="3">
    <location>
        <begin position="1"/>
        <end position="45"/>
    </location>
</feature>
<dbReference type="GO" id="GO:0000160">
    <property type="term" value="P:phosphorelay signal transduction system"/>
    <property type="evidence" value="ECO:0007669"/>
    <property type="project" value="InterPro"/>
</dbReference>
<feature type="domain" description="Response regulatory" evidence="4">
    <location>
        <begin position="51"/>
        <end position="168"/>
    </location>
</feature>
<evidence type="ECO:0000256" key="3">
    <source>
        <dbReference type="SAM" id="MobiDB-lite"/>
    </source>
</evidence>
<dbReference type="PANTHER" id="PTHR44591">
    <property type="entry name" value="STRESS RESPONSE REGULATOR PROTEIN 1"/>
    <property type="match status" value="1"/>
</dbReference>
<reference evidence="5 6" key="1">
    <citation type="submission" date="2020-08" db="EMBL/GenBank/DDBJ databases">
        <title>Genomic Encyclopedia of Type Strains, Phase III (KMG-III): the genomes of soil and plant-associated and newly described type strains.</title>
        <authorList>
            <person name="Whitman W."/>
        </authorList>
    </citation>
    <scope>NUCLEOTIDE SEQUENCE [LARGE SCALE GENOMIC DNA]</scope>
    <source>
        <strain evidence="5 6">CECT 3146</strain>
    </source>
</reference>
<name>A0A7W8B1Y0_STRST</name>
<dbReference type="CDD" id="cd00156">
    <property type="entry name" value="REC"/>
    <property type="match status" value="1"/>
</dbReference>
<dbReference type="PROSITE" id="PS50110">
    <property type="entry name" value="RESPONSE_REGULATORY"/>
    <property type="match status" value="1"/>
</dbReference>
<sequence>MRLPPAHHTPVPAHHTPAPAHHAPALTPTTPGTEPAASTHSRGRAPRDSYAVLVVDDHTDNLFAMEQVLLPLKRRVLRATSGEQALRTVLRENVAVVLLDLLMPGLDGLDVLGYLRRLDQTRQLPVILITGVGRSDELAERAFRLGAAGFLIKPVSPWALRAQVEALAALYTRIQEHEAD</sequence>
<protein>
    <submittedName>
        <fullName evidence="5">CheY-like chemotaxis protein</fullName>
    </submittedName>
</protein>
<gene>
    <name evidence="5" type="ORF">FHS40_006539</name>
</gene>
<keyword evidence="6" id="KW-1185">Reference proteome</keyword>
<evidence type="ECO:0000313" key="5">
    <source>
        <dbReference type="EMBL" id="MBB5107422.1"/>
    </source>
</evidence>